<feature type="transmembrane region" description="Helical" evidence="2">
    <location>
        <begin position="653"/>
        <end position="679"/>
    </location>
</feature>
<dbReference type="PANTHER" id="PTHR40465">
    <property type="entry name" value="CHROMOSOME 1, WHOLE GENOME SHOTGUN SEQUENCE"/>
    <property type="match status" value="1"/>
</dbReference>
<dbReference type="Proteomes" id="UP000559256">
    <property type="component" value="Unassembled WGS sequence"/>
</dbReference>
<gene>
    <name evidence="4" type="ORF">D9758_005607</name>
</gene>
<dbReference type="InterPro" id="IPR045339">
    <property type="entry name" value="DUF6534"/>
</dbReference>
<organism evidence="4 5">
    <name type="scientific">Tetrapyrgos nigripes</name>
    <dbReference type="NCBI Taxonomy" id="182062"/>
    <lineage>
        <taxon>Eukaryota</taxon>
        <taxon>Fungi</taxon>
        <taxon>Dikarya</taxon>
        <taxon>Basidiomycota</taxon>
        <taxon>Agaricomycotina</taxon>
        <taxon>Agaricomycetes</taxon>
        <taxon>Agaricomycetidae</taxon>
        <taxon>Agaricales</taxon>
        <taxon>Marasmiineae</taxon>
        <taxon>Marasmiaceae</taxon>
        <taxon>Tetrapyrgos</taxon>
    </lineage>
</organism>
<dbReference type="OrthoDB" id="2959034at2759"/>
<feature type="compositionally biased region" description="Low complexity" evidence="1">
    <location>
        <begin position="14"/>
        <end position="24"/>
    </location>
</feature>
<evidence type="ECO:0000256" key="1">
    <source>
        <dbReference type="SAM" id="MobiDB-lite"/>
    </source>
</evidence>
<feature type="transmembrane region" description="Helical" evidence="2">
    <location>
        <begin position="544"/>
        <end position="567"/>
    </location>
</feature>
<accession>A0A8H5LPI6</accession>
<keyword evidence="2" id="KW-1133">Transmembrane helix</keyword>
<feature type="domain" description="DUF6534" evidence="3">
    <location>
        <begin position="625"/>
        <end position="712"/>
    </location>
</feature>
<evidence type="ECO:0000256" key="2">
    <source>
        <dbReference type="SAM" id="Phobius"/>
    </source>
</evidence>
<feature type="transmembrane region" description="Helical" evidence="2">
    <location>
        <begin position="685"/>
        <end position="705"/>
    </location>
</feature>
<feature type="region of interest" description="Disordered" evidence="1">
    <location>
        <begin position="761"/>
        <end position="786"/>
    </location>
</feature>
<keyword evidence="2" id="KW-0472">Membrane</keyword>
<feature type="transmembrane region" description="Helical" evidence="2">
    <location>
        <begin position="621"/>
        <end position="641"/>
    </location>
</feature>
<evidence type="ECO:0000313" key="4">
    <source>
        <dbReference type="EMBL" id="KAF5364686.1"/>
    </source>
</evidence>
<feature type="compositionally biased region" description="Polar residues" evidence="1">
    <location>
        <begin position="763"/>
        <end position="779"/>
    </location>
</feature>
<feature type="region of interest" description="Disordered" evidence="1">
    <location>
        <begin position="1"/>
        <end position="88"/>
    </location>
</feature>
<feature type="compositionally biased region" description="Polar residues" evidence="1">
    <location>
        <begin position="27"/>
        <end position="40"/>
    </location>
</feature>
<keyword evidence="5" id="KW-1185">Reference proteome</keyword>
<dbReference type="PANTHER" id="PTHR40465:SF1">
    <property type="entry name" value="DUF6534 DOMAIN-CONTAINING PROTEIN"/>
    <property type="match status" value="1"/>
</dbReference>
<name>A0A8H5LPI6_9AGAR</name>
<dbReference type="EMBL" id="JAACJM010000032">
    <property type="protein sequence ID" value="KAF5364686.1"/>
    <property type="molecule type" value="Genomic_DNA"/>
</dbReference>
<dbReference type="AlphaFoldDB" id="A0A8H5LPI6"/>
<sequence>MIYDKRPPEAFENAPQDAPQDAPPSYDTLSTSEATQNLQSDVKRPLDIPAPDLSSPSSSTTTPTSPNSFGSTYKGKSKASSSSSANSNSSWWGYFGMSSNSRQVRTTVLGIIKDLVRGHQNSDYAAAKSILESCAEACAGYSLSLSELLQEKSVEEHTPLYWAIVNRPPEEEHDMDGTPGPDLLTCLLTFSTPLHPPALSDVRLACLLTSDQDLFKRLRMTPEFAPLSGTDQMVLGAGTVPDDVVVENLKGDEGAFAANLSINQFQKRMRISKEVAVEFIARGRMWRLAFKVSQNTRLHSHQPRMGLWCISLSLMENSPPTPVDSRLIIHDAISSNSSTSLLDSPASPSLAASLSSSSRAQKPLSIRIKSGQQDLIPPELFRRRDQLREILVPLDDAGAKAASLEHAGNSYIGADDTLRARLEARLTKGNDDHDCVEANITTCINYLQVKKLESRHSQRCSKAMGANDNDLGAFLVGVVLGAFFLGVACVQSHAYFTTYNKDPWFIKAVTICLASNIAHQIGITHKMWINTVTHYGDKTILAEIGWGLTGHVYFNAFTAVTVQAFYFYRIYVLLGHQYWYIPAVLSLASLSQFIMALIYAVKTTTLSSDQLPTLTNLVSGVNGVSAGLDFVISAIMIYIFSNKRTGFRRTDTLLYKLIAYVISSGLLTTICALGTFIAFKVSPTTFIAYPFNFLIGRMYIVALLASLNSRASLRNAGRDATEDYNNVSLSHQWNRGAGSDTIGMNDSRTPARVLVSIERQEDSYQTPLDNKQQFGSANNGEEIKNK</sequence>
<keyword evidence="2" id="KW-0812">Transmembrane</keyword>
<feature type="compositionally biased region" description="Low complexity" evidence="1">
    <location>
        <begin position="49"/>
        <end position="88"/>
    </location>
</feature>
<feature type="transmembrane region" description="Helical" evidence="2">
    <location>
        <begin position="471"/>
        <end position="492"/>
    </location>
</feature>
<dbReference type="Pfam" id="PF20152">
    <property type="entry name" value="DUF6534"/>
    <property type="match status" value="1"/>
</dbReference>
<comment type="caution">
    <text evidence="4">The sequence shown here is derived from an EMBL/GenBank/DDBJ whole genome shotgun (WGS) entry which is preliminary data.</text>
</comment>
<feature type="transmembrane region" description="Helical" evidence="2">
    <location>
        <begin position="579"/>
        <end position="601"/>
    </location>
</feature>
<evidence type="ECO:0000259" key="3">
    <source>
        <dbReference type="Pfam" id="PF20152"/>
    </source>
</evidence>
<protein>
    <recommendedName>
        <fullName evidence="3">DUF6534 domain-containing protein</fullName>
    </recommendedName>
</protein>
<feature type="transmembrane region" description="Helical" evidence="2">
    <location>
        <begin position="504"/>
        <end position="524"/>
    </location>
</feature>
<evidence type="ECO:0000313" key="5">
    <source>
        <dbReference type="Proteomes" id="UP000559256"/>
    </source>
</evidence>
<reference evidence="4 5" key="1">
    <citation type="journal article" date="2020" name="ISME J.">
        <title>Uncovering the hidden diversity of litter-decomposition mechanisms in mushroom-forming fungi.</title>
        <authorList>
            <person name="Floudas D."/>
            <person name="Bentzer J."/>
            <person name="Ahren D."/>
            <person name="Johansson T."/>
            <person name="Persson P."/>
            <person name="Tunlid A."/>
        </authorList>
    </citation>
    <scope>NUCLEOTIDE SEQUENCE [LARGE SCALE GENOMIC DNA]</scope>
    <source>
        <strain evidence="4 5">CBS 291.85</strain>
    </source>
</reference>
<proteinExistence type="predicted"/>